<evidence type="ECO:0000313" key="3">
    <source>
        <dbReference type="Proteomes" id="UP000178347"/>
    </source>
</evidence>
<reference evidence="2 3" key="1">
    <citation type="journal article" date="2016" name="Nat. Commun.">
        <title>Thousands of microbial genomes shed light on interconnected biogeochemical processes in an aquifer system.</title>
        <authorList>
            <person name="Anantharaman K."/>
            <person name="Brown C.T."/>
            <person name="Hug L.A."/>
            <person name="Sharon I."/>
            <person name="Castelle C.J."/>
            <person name="Probst A.J."/>
            <person name="Thomas B.C."/>
            <person name="Singh A."/>
            <person name="Wilkins M.J."/>
            <person name="Karaoz U."/>
            <person name="Brodie E.L."/>
            <person name="Williams K.H."/>
            <person name="Hubbard S.S."/>
            <person name="Banfield J.F."/>
        </authorList>
    </citation>
    <scope>NUCLEOTIDE SEQUENCE [LARGE SCALE GENOMIC DNA]</scope>
</reference>
<comment type="caution">
    <text evidence="2">The sequence shown here is derived from an EMBL/GenBank/DDBJ whole genome shotgun (WGS) entry which is preliminary data.</text>
</comment>
<organism evidence="2 3">
    <name type="scientific">Candidatus Magasanikbacteria bacterium RIFCSPLOWO2_12_FULL_43_12</name>
    <dbReference type="NCBI Taxonomy" id="1798692"/>
    <lineage>
        <taxon>Bacteria</taxon>
        <taxon>Candidatus Magasanikiibacteriota</taxon>
    </lineage>
</organism>
<sequence>MFFITARSVIAFSINKLPENVKGPNAHPSGGFFGDAYLGGPIAPEKYQSEKSGLVSGRCLPPATGGCSSSGNRRTPGVSQHTPCASQLAMSPVS</sequence>
<dbReference type="Proteomes" id="UP000178347">
    <property type="component" value="Unassembled WGS sequence"/>
</dbReference>
<proteinExistence type="predicted"/>
<feature type="compositionally biased region" description="Polar residues" evidence="1">
    <location>
        <begin position="66"/>
        <end position="94"/>
    </location>
</feature>
<gene>
    <name evidence="2" type="ORF">A3G00_01925</name>
</gene>
<dbReference type="EMBL" id="MFQN01000031">
    <property type="protein sequence ID" value="OGH74029.1"/>
    <property type="molecule type" value="Genomic_DNA"/>
</dbReference>
<evidence type="ECO:0000256" key="1">
    <source>
        <dbReference type="SAM" id="MobiDB-lite"/>
    </source>
</evidence>
<name>A0A1F6MQT6_9BACT</name>
<dbReference type="STRING" id="1798692.A3G00_01925"/>
<dbReference type="AlphaFoldDB" id="A0A1F6MQT6"/>
<feature type="region of interest" description="Disordered" evidence="1">
    <location>
        <begin position="64"/>
        <end position="94"/>
    </location>
</feature>
<evidence type="ECO:0000313" key="2">
    <source>
        <dbReference type="EMBL" id="OGH74029.1"/>
    </source>
</evidence>
<accession>A0A1F6MQT6</accession>
<protein>
    <submittedName>
        <fullName evidence="2">Uncharacterized protein</fullName>
    </submittedName>
</protein>